<name>A0A9D4FPJ5_DREPO</name>
<dbReference type="EMBL" id="JAIWYP010000007">
    <property type="protein sequence ID" value="KAH3802152.1"/>
    <property type="molecule type" value="Genomic_DNA"/>
</dbReference>
<proteinExistence type="predicted"/>
<gene>
    <name evidence="1" type="ORF">DPMN_155823</name>
</gene>
<organism evidence="1 2">
    <name type="scientific">Dreissena polymorpha</name>
    <name type="common">Zebra mussel</name>
    <name type="synonym">Mytilus polymorpha</name>
    <dbReference type="NCBI Taxonomy" id="45954"/>
    <lineage>
        <taxon>Eukaryota</taxon>
        <taxon>Metazoa</taxon>
        <taxon>Spiralia</taxon>
        <taxon>Lophotrochozoa</taxon>
        <taxon>Mollusca</taxon>
        <taxon>Bivalvia</taxon>
        <taxon>Autobranchia</taxon>
        <taxon>Heteroconchia</taxon>
        <taxon>Euheterodonta</taxon>
        <taxon>Imparidentia</taxon>
        <taxon>Neoheterodontei</taxon>
        <taxon>Myida</taxon>
        <taxon>Dreissenoidea</taxon>
        <taxon>Dreissenidae</taxon>
        <taxon>Dreissena</taxon>
    </lineage>
</organism>
<evidence type="ECO:0000313" key="2">
    <source>
        <dbReference type="Proteomes" id="UP000828390"/>
    </source>
</evidence>
<sequence>MAEYGTELFPAFRHGCAAIQGILTQGKSIFDEPVFNETERKMFNQWRIQLYTTSSLMDEIKAFNKKLEKLTPEFIFQERNISFPAVVIVNEGQRNKIEQWISSLDDNGSVICVLLVSKEQDTTYIAPRFSVFQSTTTISDIMEAADDLLERAIFAVLKNIVGKCVDKYGDPTHTLSKC</sequence>
<dbReference type="Proteomes" id="UP000828390">
    <property type="component" value="Unassembled WGS sequence"/>
</dbReference>
<reference evidence="1" key="2">
    <citation type="submission" date="2020-11" db="EMBL/GenBank/DDBJ databases">
        <authorList>
            <person name="McCartney M.A."/>
            <person name="Auch B."/>
            <person name="Kono T."/>
            <person name="Mallez S."/>
            <person name="Becker A."/>
            <person name="Gohl D.M."/>
            <person name="Silverstein K.A.T."/>
            <person name="Koren S."/>
            <person name="Bechman K.B."/>
            <person name="Herman A."/>
            <person name="Abrahante J.E."/>
            <person name="Garbe J."/>
        </authorList>
    </citation>
    <scope>NUCLEOTIDE SEQUENCE</scope>
    <source>
        <strain evidence="1">Duluth1</strain>
        <tissue evidence="1">Whole animal</tissue>
    </source>
</reference>
<protein>
    <submittedName>
        <fullName evidence="1">Uncharacterized protein</fullName>
    </submittedName>
</protein>
<dbReference type="AlphaFoldDB" id="A0A9D4FPJ5"/>
<keyword evidence="2" id="KW-1185">Reference proteome</keyword>
<evidence type="ECO:0000313" key="1">
    <source>
        <dbReference type="EMBL" id="KAH3802152.1"/>
    </source>
</evidence>
<reference evidence="1" key="1">
    <citation type="journal article" date="2019" name="bioRxiv">
        <title>The Genome of the Zebra Mussel, Dreissena polymorpha: A Resource for Invasive Species Research.</title>
        <authorList>
            <person name="McCartney M.A."/>
            <person name="Auch B."/>
            <person name="Kono T."/>
            <person name="Mallez S."/>
            <person name="Zhang Y."/>
            <person name="Obille A."/>
            <person name="Becker A."/>
            <person name="Abrahante J.E."/>
            <person name="Garbe J."/>
            <person name="Badalamenti J.P."/>
            <person name="Herman A."/>
            <person name="Mangelson H."/>
            <person name="Liachko I."/>
            <person name="Sullivan S."/>
            <person name="Sone E.D."/>
            <person name="Koren S."/>
            <person name="Silverstein K.A.T."/>
            <person name="Beckman K.B."/>
            <person name="Gohl D.M."/>
        </authorList>
    </citation>
    <scope>NUCLEOTIDE SEQUENCE</scope>
    <source>
        <strain evidence="1">Duluth1</strain>
        <tissue evidence="1">Whole animal</tissue>
    </source>
</reference>
<accession>A0A9D4FPJ5</accession>
<comment type="caution">
    <text evidence="1">The sequence shown here is derived from an EMBL/GenBank/DDBJ whole genome shotgun (WGS) entry which is preliminary data.</text>
</comment>